<dbReference type="PANTHER" id="PTHR43364">
    <property type="entry name" value="NADH-SPECIFIC METHYLGLYOXAL REDUCTASE-RELATED"/>
    <property type="match status" value="1"/>
</dbReference>
<dbReference type="Gene3D" id="3.20.20.100">
    <property type="entry name" value="NADP-dependent oxidoreductase domain"/>
    <property type="match status" value="1"/>
</dbReference>
<accession>A0A512N2S7</accession>
<feature type="domain" description="NADP-dependent oxidoreductase" evidence="2">
    <location>
        <begin position="15"/>
        <end position="314"/>
    </location>
</feature>
<protein>
    <submittedName>
        <fullName evidence="3">Oxidoreductase</fullName>
    </submittedName>
</protein>
<dbReference type="EMBL" id="BKAJ01000006">
    <property type="protein sequence ID" value="GEP53297.1"/>
    <property type="molecule type" value="Genomic_DNA"/>
</dbReference>
<dbReference type="OrthoDB" id="9773828at2"/>
<dbReference type="InterPro" id="IPR023210">
    <property type="entry name" value="NADP_OxRdtase_dom"/>
</dbReference>
<evidence type="ECO:0000313" key="3">
    <source>
        <dbReference type="EMBL" id="GEP53297.1"/>
    </source>
</evidence>
<name>A0A512N2S7_9HYPH</name>
<reference evidence="3 4" key="1">
    <citation type="submission" date="2019-07" db="EMBL/GenBank/DDBJ databases">
        <title>Whole genome shotgun sequence of Reyranella soli NBRC 108950.</title>
        <authorList>
            <person name="Hosoyama A."/>
            <person name="Uohara A."/>
            <person name="Ohji S."/>
            <person name="Ichikawa N."/>
        </authorList>
    </citation>
    <scope>NUCLEOTIDE SEQUENCE [LARGE SCALE GENOMIC DNA]</scope>
    <source>
        <strain evidence="3 4">NBRC 108950</strain>
    </source>
</reference>
<dbReference type="GO" id="GO:0005829">
    <property type="term" value="C:cytosol"/>
    <property type="evidence" value="ECO:0007669"/>
    <property type="project" value="TreeGrafter"/>
</dbReference>
<comment type="caution">
    <text evidence="3">The sequence shown here is derived from an EMBL/GenBank/DDBJ whole genome shotgun (WGS) entry which is preliminary data.</text>
</comment>
<keyword evidence="1" id="KW-0560">Oxidoreductase</keyword>
<dbReference type="Proteomes" id="UP000321058">
    <property type="component" value="Unassembled WGS sequence"/>
</dbReference>
<sequence>MEKRKLGRSSIEFAPLVFGGNVLGWTADEATSHKLLDAFVDAGYSFIDTADVYSRWAPGHKGGESEVVIGSWFRKDPAKRNKVQVATKCGMEMPNEGQGLSRAHIKKSVDASLKRLNTDYVDLFQSHRDDKDTPQEETLSTYDELIKAGKIRYIGASNFEAPRLAEAAKISKEKGLPAYVSLQPHYNLLERPLFEGPLEQECVKEGLGVIPYWPLAAGFLSGKYRSEADLGKSPRGQGVKKYLNDKGIAVLNALDAAAKKHNTTNVTVALAWIMQRKSITAPIASATSLEQLKDLFAAGALKLDAESVAALDKASA</sequence>
<dbReference type="AlphaFoldDB" id="A0A512N2S7"/>
<evidence type="ECO:0000256" key="1">
    <source>
        <dbReference type="ARBA" id="ARBA00023002"/>
    </source>
</evidence>
<dbReference type="RefSeq" id="WP_147145782.1">
    <property type="nucleotide sequence ID" value="NZ_BKAJ01000006.1"/>
</dbReference>
<dbReference type="InterPro" id="IPR050523">
    <property type="entry name" value="AKR_Detox_Biosynth"/>
</dbReference>
<dbReference type="InterPro" id="IPR036812">
    <property type="entry name" value="NAD(P)_OxRdtase_dom_sf"/>
</dbReference>
<dbReference type="CDD" id="cd19081">
    <property type="entry name" value="AKR_AKR9C1"/>
    <property type="match status" value="1"/>
</dbReference>
<dbReference type="GO" id="GO:0016491">
    <property type="term" value="F:oxidoreductase activity"/>
    <property type="evidence" value="ECO:0007669"/>
    <property type="project" value="UniProtKB-KW"/>
</dbReference>
<gene>
    <name evidence="3" type="ORF">RSO01_04630</name>
</gene>
<dbReference type="Pfam" id="PF00248">
    <property type="entry name" value="Aldo_ket_red"/>
    <property type="match status" value="1"/>
</dbReference>
<evidence type="ECO:0000313" key="4">
    <source>
        <dbReference type="Proteomes" id="UP000321058"/>
    </source>
</evidence>
<dbReference type="FunFam" id="3.20.20.100:FF:000004">
    <property type="entry name" value="Oxidoreductase, aldo/keto reductase"/>
    <property type="match status" value="1"/>
</dbReference>
<proteinExistence type="predicted"/>
<dbReference type="PANTHER" id="PTHR43364:SF6">
    <property type="entry name" value="OXIDOREDUCTASE-RELATED"/>
    <property type="match status" value="1"/>
</dbReference>
<organism evidence="3 4">
    <name type="scientific">Reyranella soli</name>
    <dbReference type="NCBI Taxonomy" id="1230389"/>
    <lineage>
        <taxon>Bacteria</taxon>
        <taxon>Pseudomonadati</taxon>
        <taxon>Pseudomonadota</taxon>
        <taxon>Alphaproteobacteria</taxon>
        <taxon>Hyphomicrobiales</taxon>
        <taxon>Reyranellaceae</taxon>
        <taxon>Reyranella</taxon>
    </lineage>
</organism>
<evidence type="ECO:0000259" key="2">
    <source>
        <dbReference type="Pfam" id="PF00248"/>
    </source>
</evidence>
<dbReference type="SUPFAM" id="SSF51430">
    <property type="entry name" value="NAD(P)-linked oxidoreductase"/>
    <property type="match status" value="1"/>
</dbReference>
<keyword evidence="4" id="KW-1185">Reference proteome</keyword>